<evidence type="ECO:0000313" key="1">
    <source>
        <dbReference type="EMBL" id="RIX60053.1"/>
    </source>
</evidence>
<keyword evidence="2" id="KW-1185">Reference proteome</keyword>
<accession>A0A3A1VNF4</accession>
<evidence type="ECO:0000313" key="2">
    <source>
        <dbReference type="Proteomes" id="UP000266482"/>
    </source>
</evidence>
<proteinExistence type="predicted"/>
<organism evidence="1 2">
    <name type="scientific">Paenibacillus nanensis</name>
    <dbReference type="NCBI Taxonomy" id="393251"/>
    <lineage>
        <taxon>Bacteria</taxon>
        <taxon>Bacillati</taxon>
        <taxon>Bacillota</taxon>
        <taxon>Bacilli</taxon>
        <taxon>Bacillales</taxon>
        <taxon>Paenibacillaceae</taxon>
        <taxon>Paenibacillus</taxon>
    </lineage>
</organism>
<dbReference type="OrthoDB" id="2666110at2"/>
<dbReference type="Proteomes" id="UP000266482">
    <property type="component" value="Unassembled WGS sequence"/>
</dbReference>
<dbReference type="RefSeq" id="WP_119597428.1">
    <property type="nucleotide sequence ID" value="NZ_QXQA01000001.1"/>
</dbReference>
<protein>
    <submittedName>
        <fullName evidence="1">Uncharacterized protein</fullName>
    </submittedName>
</protein>
<dbReference type="AlphaFoldDB" id="A0A3A1VNF4"/>
<dbReference type="EMBL" id="QXQA01000001">
    <property type="protein sequence ID" value="RIX60053.1"/>
    <property type="molecule type" value="Genomic_DNA"/>
</dbReference>
<gene>
    <name evidence="1" type="ORF">D3P08_00210</name>
</gene>
<comment type="caution">
    <text evidence="1">The sequence shown here is derived from an EMBL/GenBank/DDBJ whole genome shotgun (WGS) entry which is preliminary data.</text>
</comment>
<reference evidence="1 2" key="1">
    <citation type="submission" date="2018-09" db="EMBL/GenBank/DDBJ databases">
        <title>Paenibacillus aracenensis nov. sp. isolated from a cave in southern Spain.</title>
        <authorList>
            <person name="Jurado V."/>
            <person name="Gutierrez-Patricio S."/>
            <person name="Gonzalez-Pimentel J.L."/>
            <person name="Miller A.Z."/>
            <person name="Laiz L."/>
            <person name="Saiz-Jimenez C."/>
        </authorList>
    </citation>
    <scope>NUCLEOTIDE SEQUENCE [LARGE SCALE GENOMIC DNA]</scope>
    <source>
        <strain evidence="1 2">DSM 22867</strain>
    </source>
</reference>
<sequence>MYGHQIFRLTAGNRAELINRELRKAEYQDQELHQLVDSLMIAEDDLKSDLAMYGWYYIAELKCFVQIKTEHASLSSVKRSDFLTNIIGY</sequence>
<name>A0A3A1VNF4_9BACL</name>